<evidence type="ECO:0000313" key="2">
    <source>
        <dbReference type="EMBL" id="QXN75153.1"/>
    </source>
</evidence>
<name>A0A8F5MJ63_9VIRU</name>
<organism evidence="2">
    <name type="scientific">Microvirus mar32</name>
    <dbReference type="NCBI Taxonomy" id="2851166"/>
    <lineage>
        <taxon>Viruses</taxon>
        <taxon>Monodnaviria</taxon>
        <taxon>Sangervirae</taxon>
        <taxon>Phixviricota</taxon>
        <taxon>Malgrandaviricetes</taxon>
        <taxon>Petitvirales</taxon>
        <taxon>Microviridae</taxon>
    </lineage>
</organism>
<proteinExistence type="predicted"/>
<dbReference type="InterPro" id="IPR056906">
    <property type="entry name" value="ORF2/G2P_dom"/>
</dbReference>
<accession>A0A8F5MJ63</accession>
<feature type="domain" description="Replication-associated protein ORF2/G2P" evidence="1">
    <location>
        <begin position="120"/>
        <end position="244"/>
    </location>
</feature>
<reference evidence="2" key="1">
    <citation type="submission" date="2021-04" db="EMBL/GenBank/DDBJ databases">
        <title>Genomes of microviruses identified in yellow-bellied marmot fecal samples.</title>
        <authorList>
            <person name="Varsani A."/>
            <person name="Kraberger S."/>
            <person name="Chatterjee A."/>
            <person name="Richet C."/>
            <person name="Fontenele R.S."/>
            <person name="Schmidlin K."/>
            <person name="Blumstein D.T."/>
        </authorList>
    </citation>
    <scope>NUCLEOTIDE SEQUENCE</scope>
    <source>
        <strain evidence="2">Mar32</strain>
    </source>
</reference>
<evidence type="ECO:0000259" key="1">
    <source>
        <dbReference type="Pfam" id="PF23343"/>
    </source>
</evidence>
<dbReference type="Pfam" id="PF23343">
    <property type="entry name" value="REP_ORF2-G2P"/>
    <property type="match status" value="1"/>
</dbReference>
<sequence>MVSPRSYNKQVIKRSDRHQAPVLLIKVRCRMASCARPMHGFYTGRLTAKGGKEMILRSSDVTEMKFVIPRPDGKGDRTVDLVDYVEIPCGQCMICKANQARKKAERATAEAATWEHNEVINLTYNDENLPYNVKPDGTKVPTLRYKDVQDFKKRLLKHWKKEYGQEGIRFMCACEYGEKHQRPHYHMIMFNFECEDKYDWGRTKKNSKKYRSPTIEKLWGKGNVTLGDVTPETIQYVANYCLKKFRGKKAKGIYANLGIEPESVKSSNRKGLGALYYEKHKETYLEHGKCFVGSENGLKTVTCNKYYDKLLSEDYGDWLLEQIKEKRMQLAQDRERTRAILSGISIEEQRENDERLFLEKIRKAKQRDFEMPGT</sequence>
<dbReference type="EMBL" id="MZ089778">
    <property type="protein sequence ID" value="QXN75153.1"/>
    <property type="molecule type" value="Genomic_DNA"/>
</dbReference>
<protein>
    <submittedName>
        <fullName evidence="2">Replication initiator protein</fullName>
    </submittedName>
</protein>